<dbReference type="PANTHER" id="PTHR10992">
    <property type="entry name" value="METHYLESTERASE FAMILY MEMBER"/>
    <property type="match status" value="1"/>
</dbReference>
<dbReference type="SUPFAM" id="SSF53474">
    <property type="entry name" value="alpha/beta-Hydrolases"/>
    <property type="match status" value="1"/>
</dbReference>
<comment type="caution">
    <text evidence="2">The sequence shown here is derived from an EMBL/GenBank/DDBJ whole genome shotgun (WGS) entry which is preliminary data.</text>
</comment>
<sequence>MAISSAAIVSSAAIGGTRMFSEERTTKVKYINGFNNSFGGQKANNPMCTPNIVSSLKTPSSQAIDAILSERKAKKHFVLVHTGCHGAWSWYKIVDLMRSAGHNVTALDMGVSGINSKKALEISSYSDYLSPLMEFMASLPADKKDVVLVGHSFGGLAISKAMETFPEKISTAVFVAALMPGPTFNANTVYTE</sequence>
<dbReference type="InterPro" id="IPR000073">
    <property type="entry name" value="AB_hydrolase_1"/>
</dbReference>
<dbReference type="Gene3D" id="3.40.50.1820">
    <property type="entry name" value="alpha/beta hydrolase"/>
    <property type="match status" value="1"/>
</dbReference>
<feature type="non-terminal residue" evidence="2">
    <location>
        <position position="192"/>
    </location>
</feature>
<proteinExistence type="predicted"/>
<dbReference type="EMBL" id="JACEIK010002323">
    <property type="protein sequence ID" value="MCD9560460.1"/>
    <property type="molecule type" value="Genomic_DNA"/>
</dbReference>
<evidence type="ECO:0000313" key="2">
    <source>
        <dbReference type="EMBL" id="MCD9560460.1"/>
    </source>
</evidence>
<dbReference type="InterPro" id="IPR029058">
    <property type="entry name" value="AB_hydrolase_fold"/>
</dbReference>
<protein>
    <recommendedName>
        <fullName evidence="1">AB hydrolase-1 domain-containing protein</fullName>
    </recommendedName>
</protein>
<evidence type="ECO:0000313" key="3">
    <source>
        <dbReference type="Proteomes" id="UP000823775"/>
    </source>
</evidence>
<feature type="domain" description="AB hydrolase-1" evidence="1">
    <location>
        <begin position="76"/>
        <end position="185"/>
    </location>
</feature>
<gene>
    <name evidence="2" type="ORF">HAX54_019142</name>
</gene>
<organism evidence="2 3">
    <name type="scientific">Datura stramonium</name>
    <name type="common">Jimsonweed</name>
    <name type="synonym">Common thornapple</name>
    <dbReference type="NCBI Taxonomy" id="4076"/>
    <lineage>
        <taxon>Eukaryota</taxon>
        <taxon>Viridiplantae</taxon>
        <taxon>Streptophyta</taxon>
        <taxon>Embryophyta</taxon>
        <taxon>Tracheophyta</taxon>
        <taxon>Spermatophyta</taxon>
        <taxon>Magnoliopsida</taxon>
        <taxon>eudicotyledons</taxon>
        <taxon>Gunneridae</taxon>
        <taxon>Pentapetalae</taxon>
        <taxon>asterids</taxon>
        <taxon>lamiids</taxon>
        <taxon>Solanales</taxon>
        <taxon>Solanaceae</taxon>
        <taxon>Solanoideae</taxon>
        <taxon>Datureae</taxon>
        <taxon>Datura</taxon>
    </lineage>
</organism>
<name>A0ABS8UPP3_DATST</name>
<dbReference type="PANTHER" id="PTHR10992:SF1036">
    <property type="entry name" value="AB HYDROLASE-1 DOMAIN-CONTAINING PROTEIN"/>
    <property type="match status" value="1"/>
</dbReference>
<evidence type="ECO:0000259" key="1">
    <source>
        <dbReference type="Pfam" id="PF00561"/>
    </source>
</evidence>
<dbReference type="Pfam" id="PF00561">
    <property type="entry name" value="Abhydrolase_1"/>
    <property type="match status" value="1"/>
</dbReference>
<reference evidence="2 3" key="1">
    <citation type="journal article" date="2021" name="BMC Genomics">
        <title>Datura genome reveals duplications of psychoactive alkaloid biosynthetic genes and high mutation rate following tissue culture.</title>
        <authorList>
            <person name="Rajewski A."/>
            <person name="Carter-House D."/>
            <person name="Stajich J."/>
            <person name="Litt A."/>
        </authorList>
    </citation>
    <scope>NUCLEOTIDE SEQUENCE [LARGE SCALE GENOMIC DNA]</scope>
    <source>
        <strain evidence="2">AR-01</strain>
    </source>
</reference>
<keyword evidence="3" id="KW-1185">Reference proteome</keyword>
<dbReference type="InterPro" id="IPR045889">
    <property type="entry name" value="MES/HNL"/>
</dbReference>
<accession>A0ABS8UPP3</accession>
<dbReference type="Proteomes" id="UP000823775">
    <property type="component" value="Unassembled WGS sequence"/>
</dbReference>